<dbReference type="RefSeq" id="WP_012852606.1">
    <property type="nucleotide sequence ID" value="NC_013510.1"/>
</dbReference>
<gene>
    <name evidence="2" type="ordered locus">Tcur_2256</name>
</gene>
<name>D1A1Y4_THECD</name>
<dbReference type="Pfam" id="PF13499">
    <property type="entry name" value="EF-hand_7"/>
    <property type="match status" value="1"/>
</dbReference>
<protein>
    <submittedName>
        <fullName evidence="2">Putative signal transduction protein with EFhand domain</fullName>
    </submittedName>
</protein>
<dbReference type="KEGG" id="tcu:Tcur_2256"/>
<feature type="domain" description="EF-hand" evidence="1">
    <location>
        <begin position="10"/>
        <end position="45"/>
    </location>
</feature>
<dbReference type="STRING" id="471852.Tcur_2256"/>
<proteinExistence type="predicted"/>
<accession>D1A1Y4</accession>
<sequence>MTNDLPAGGAGADDYAATFRMIDRDGDGYISLDEVKSLMRALGQEADHVRAVEFMVDADRSRDGKLSLAEFSAFMAAVRPAG</sequence>
<dbReference type="PROSITE" id="PS00018">
    <property type="entry name" value="EF_HAND_1"/>
    <property type="match status" value="2"/>
</dbReference>
<dbReference type="InterPro" id="IPR002048">
    <property type="entry name" value="EF_hand_dom"/>
</dbReference>
<organism evidence="2 3">
    <name type="scientific">Thermomonospora curvata (strain ATCC 19995 / DSM 43183 / JCM 3096 / KCTC 9072 / NBRC 15933 / NCIMB 10081 / Henssen B9)</name>
    <dbReference type="NCBI Taxonomy" id="471852"/>
    <lineage>
        <taxon>Bacteria</taxon>
        <taxon>Bacillati</taxon>
        <taxon>Actinomycetota</taxon>
        <taxon>Actinomycetes</taxon>
        <taxon>Streptosporangiales</taxon>
        <taxon>Thermomonosporaceae</taxon>
        <taxon>Thermomonospora</taxon>
    </lineage>
</organism>
<dbReference type="Proteomes" id="UP000001918">
    <property type="component" value="Chromosome"/>
</dbReference>
<keyword evidence="3" id="KW-1185">Reference proteome</keyword>
<dbReference type="PROSITE" id="PS50222">
    <property type="entry name" value="EF_HAND_2"/>
    <property type="match status" value="1"/>
</dbReference>
<evidence type="ECO:0000313" key="3">
    <source>
        <dbReference type="Proteomes" id="UP000001918"/>
    </source>
</evidence>
<evidence type="ECO:0000313" key="2">
    <source>
        <dbReference type="EMBL" id="ACY97822.1"/>
    </source>
</evidence>
<dbReference type="EMBL" id="CP001738">
    <property type="protein sequence ID" value="ACY97822.1"/>
    <property type="molecule type" value="Genomic_DNA"/>
</dbReference>
<dbReference type="HOGENOM" id="CLU_061288_22_5_11"/>
<dbReference type="eggNOG" id="COG5126">
    <property type="taxonomic scope" value="Bacteria"/>
</dbReference>
<dbReference type="CDD" id="cd00051">
    <property type="entry name" value="EFh"/>
    <property type="match status" value="1"/>
</dbReference>
<dbReference type="Gene3D" id="1.10.238.10">
    <property type="entry name" value="EF-hand"/>
    <property type="match status" value="1"/>
</dbReference>
<dbReference type="SUPFAM" id="SSF47473">
    <property type="entry name" value="EF-hand"/>
    <property type="match status" value="1"/>
</dbReference>
<dbReference type="SMART" id="SM00054">
    <property type="entry name" value="EFh"/>
    <property type="match status" value="2"/>
</dbReference>
<dbReference type="InterPro" id="IPR011992">
    <property type="entry name" value="EF-hand-dom_pair"/>
</dbReference>
<reference evidence="2 3" key="1">
    <citation type="journal article" date="2011" name="Stand. Genomic Sci.">
        <title>Complete genome sequence of Thermomonospora curvata type strain (B9).</title>
        <authorList>
            <person name="Chertkov O."/>
            <person name="Sikorski J."/>
            <person name="Nolan M."/>
            <person name="Lapidus A."/>
            <person name="Lucas S."/>
            <person name="Del Rio T.G."/>
            <person name="Tice H."/>
            <person name="Cheng J.F."/>
            <person name="Goodwin L."/>
            <person name="Pitluck S."/>
            <person name="Liolios K."/>
            <person name="Ivanova N."/>
            <person name="Mavromatis K."/>
            <person name="Mikhailova N."/>
            <person name="Ovchinnikova G."/>
            <person name="Pati A."/>
            <person name="Chen A."/>
            <person name="Palaniappan K."/>
            <person name="Djao O.D."/>
            <person name="Land M."/>
            <person name="Hauser L."/>
            <person name="Chang Y.J."/>
            <person name="Jeffries C.D."/>
            <person name="Brettin T."/>
            <person name="Han C."/>
            <person name="Detter J.C."/>
            <person name="Rohde M."/>
            <person name="Goker M."/>
            <person name="Woyke T."/>
            <person name="Bristow J."/>
            <person name="Eisen J.A."/>
            <person name="Markowitz V."/>
            <person name="Hugenholtz P."/>
            <person name="Klenk H.P."/>
            <person name="Kyrpides N.C."/>
        </authorList>
    </citation>
    <scope>NUCLEOTIDE SEQUENCE [LARGE SCALE GENOMIC DNA]</scope>
    <source>
        <strain evidence="3">ATCC 19995 / DSM 43183 / JCM 3096 / KCTC 9072 / NBRC 15933 / NCIMB 10081 / Henssen B9</strain>
    </source>
</reference>
<dbReference type="GO" id="GO:0005509">
    <property type="term" value="F:calcium ion binding"/>
    <property type="evidence" value="ECO:0007669"/>
    <property type="project" value="InterPro"/>
</dbReference>
<dbReference type="AlphaFoldDB" id="D1A1Y4"/>
<evidence type="ECO:0000259" key="1">
    <source>
        <dbReference type="PROSITE" id="PS50222"/>
    </source>
</evidence>
<dbReference type="InterPro" id="IPR018247">
    <property type="entry name" value="EF_Hand_1_Ca_BS"/>
</dbReference>